<organism evidence="3 4">
    <name type="scientific">Echeneis naucrates</name>
    <name type="common">Live sharksucker</name>
    <dbReference type="NCBI Taxonomy" id="173247"/>
    <lineage>
        <taxon>Eukaryota</taxon>
        <taxon>Metazoa</taxon>
        <taxon>Chordata</taxon>
        <taxon>Craniata</taxon>
        <taxon>Vertebrata</taxon>
        <taxon>Euteleostomi</taxon>
        <taxon>Actinopterygii</taxon>
        <taxon>Neopterygii</taxon>
        <taxon>Teleostei</taxon>
        <taxon>Neoteleostei</taxon>
        <taxon>Acanthomorphata</taxon>
        <taxon>Carangaria</taxon>
        <taxon>Carangiformes</taxon>
        <taxon>Echeneidae</taxon>
        <taxon>Echeneis</taxon>
    </lineage>
</organism>
<dbReference type="InParanoid" id="A0A665TI51"/>
<name>A0A665TI51_ECHNA</name>
<feature type="compositionally biased region" description="Basic residues" evidence="1">
    <location>
        <begin position="101"/>
        <end position="119"/>
    </location>
</feature>
<evidence type="ECO:0000259" key="2">
    <source>
        <dbReference type="Pfam" id="PF15255"/>
    </source>
</evidence>
<evidence type="ECO:0000313" key="4">
    <source>
        <dbReference type="Proteomes" id="UP000472264"/>
    </source>
</evidence>
<reference evidence="3" key="3">
    <citation type="submission" date="2025-09" db="UniProtKB">
        <authorList>
            <consortium name="Ensembl"/>
        </authorList>
    </citation>
    <scope>IDENTIFICATION</scope>
</reference>
<reference evidence="3" key="1">
    <citation type="submission" date="2021-04" db="EMBL/GenBank/DDBJ databases">
        <authorList>
            <consortium name="Wellcome Sanger Institute Data Sharing"/>
        </authorList>
    </citation>
    <scope>NUCLEOTIDE SEQUENCE [LARGE SCALE GENOMIC DNA]</scope>
</reference>
<feature type="compositionally biased region" description="Low complexity" evidence="1">
    <location>
        <begin position="128"/>
        <end position="139"/>
    </location>
</feature>
<reference evidence="3" key="2">
    <citation type="submission" date="2025-08" db="UniProtKB">
        <authorList>
            <consortium name="Ensembl"/>
        </authorList>
    </citation>
    <scope>IDENTIFICATION</scope>
</reference>
<evidence type="ECO:0000313" key="3">
    <source>
        <dbReference type="Ensembl" id="ENSENLP00000009524.1"/>
    </source>
</evidence>
<protein>
    <recommendedName>
        <fullName evidence="2">FAM21/CAPZIP domain-containing protein</fullName>
    </recommendedName>
</protein>
<dbReference type="Pfam" id="PF15255">
    <property type="entry name" value="CAP-ZIP_m"/>
    <property type="match status" value="1"/>
</dbReference>
<accession>A0A665TI51</accession>
<evidence type="ECO:0000256" key="1">
    <source>
        <dbReference type="SAM" id="MobiDB-lite"/>
    </source>
</evidence>
<dbReference type="Proteomes" id="UP000472264">
    <property type="component" value="Chromosome 14"/>
</dbReference>
<feature type="domain" description="FAM21/CAPZIP" evidence="2">
    <location>
        <begin position="58"/>
        <end position="120"/>
    </location>
</feature>
<keyword evidence="4" id="KW-1185">Reference proteome</keyword>
<feature type="compositionally biased region" description="Basic and acidic residues" evidence="1">
    <location>
        <begin position="146"/>
        <end position="163"/>
    </location>
</feature>
<proteinExistence type="predicted"/>
<feature type="compositionally biased region" description="Polar residues" evidence="1">
    <location>
        <begin position="62"/>
        <end position="71"/>
    </location>
</feature>
<dbReference type="InterPro" id="IPR029341">
    <property type="entry name" value="FAM21/CAPZIP"/>
</dbReference>
<feature type="region of interest" description="Disordered" evidence="1">
    <location>
        <begin position="62"/>
        <end position="223"/>
    </location>
</feature>
<dbReference type="Ensembl" id="ENSENLT00000009977.1">
    <property type="protein sequence ID" value="ENSENLP00000009524.1"/>
    <property type="gene ID" value="ENSENLG00000004586.1"/>
</dbReference>
<dbReference type="AlphaFoldDB" id="A0A665TI51"/>
<sequence length="223" mass="23798">TPAACLVPAQTRRPYRSPVGDRRFQDLYSQHMTASLSHPPSGQVSSPKSPGFGLLPFAFTPSSPMTPTSGVTACPVSEEEGPASFEDAPADGSILLSMNKSRARHSIRRRPPSRRHRKSSSGDGAGVSGDVINKTTTTTRGGGGGGEREEVFEKEGKSDKLTTDKTNTCVCPGEDQPKTGEEDEGGRSSSGGQEKEDEGGRSSSGGQEKEEEERNQREEEEEK</sequence>